<dbReference type="GO" id="GO:0010468">
    <property type="term" value="P:regulation of gene expression"/>
    <property type="evidence" value="ECO:0007669"/>
    <property type="project" value="InterPro"/>
</dbReference>
<dbReference type="PANTHER" id="PTHR38457">
    <property type="entry name" value="REGULATOR ABRB-RELATED"/>
    <property type="match status" value="1"/>
</dbReference>
<dbReference type="Proteomes" id="UP000283587">
    <property type="component" value="Unassembled WGS sequence"/>
</dbReference>
<dbReference type="AlphaFoldDB" id="A0A419A4M2"/>
<feature type="transmembrane region" description="Helical" evidence="1">
    <location>
        <begin position="139"/>
        <end position="161"/>
    </location>
</feature>
<dbReference type="NCBIfam" id="TIGR03082">
    <property type="entry name" value="Gneg_AbrB_dup"/>
    <property type="match status" value="2"/>
</dbReference>
<feature type="transmembrane region" description="Helical" evidence="1">
    <location>
        <begin position="322"/>
        <end position="347"/>
    </location>
</feature>
<name>A0A419A4M2_9RHOB</name>
<feature type="transmembrane region" description="Helical" evidence="1">
    <location>
        <begin position="115"/>
        <end position="133"/>
    </location>
</feature>
<dbReference type="InterPro" id="IPR017516">
    <property type="entry name" value="AbrB_dup"/>
</dbReference>
<keyword evidence="1" id="KW-0812">Transmembrane</keyword>
<keyword evidence="1" id="KW-1133">Transmembrane helix</keyword>
<evidence type="ECO:0000313" key="3">
    <source>
        <dbReference type="Proteomes" id="UP000283587"/>
    </source>
</evidence>
<accession>A0A419A4M2</accession>
<proteinExistence type="predicted"/>
<reference evidence="3" key="1">
    <citation type="submission" date="2018-09" db="EMBL/GenBank/DDBJ databases">
        <title>Paracoccus onubensis nov. sp. a moderate halophilic bacterium isolated from Gruta de las Maravillas (Aracena, Spain).</title>
        <authorList>
            <person name="Jurado V."/>
            <person name="Gutierrez-Patricio S."/>
            <person name="Gonzalez-Pimentel J.L."/>
            <person name="Miller A.Z."/>
            <person name="Laiz L."/>
            <person name="Saiz-Jimenez C."/>
        </authorList>
    </citation>
    <scope>NUCLEOTIDE SEQUENCE [LARGE SCALE GENOMIC DNA]</scope>
    <source>
        <strain evidence="3">DSM 26381</strain>
    </source>
</reference>
<feature type="transmembrane region" description="Helical" evidence="1">
    <location>
        <begin position="353"/>
        <end position="377"/>
    </location>
</feature>
<dbReference type="PANTHER" id="PTHR38457:SF1">
    <property type="entry name" value="REGULATOR ABRB-RELATED"/>
    <property type="match status" value="1"/>
</dbReference>
<feature type="transmembrane region" description="Helical" evidence="1">
    <location>
        <begin position="64"/>
        <end position="82"/>
    </location>
</feature>
<evidence type="ECO:0000313" key="2">
    <source>
        <dbReference type="EMBL" id="RJL09334.1"/>
    </source>
</evidence>
<feature type="transmembrane region" description="Helical" evidence="1">
    <location>
        <begin position="297"/>
        <end position="315"/>
    </location>
</feature>
<organism evidence="2 3">
    <name type="scientific">Paracoccus siganidrum</name>
    <dbReference type="NCBI Taxonomy" id="1276757"/>
    <lineage>
        <taxon>Bacteria</taxon>
        <taxon>Pseudomonadati</taxon>
        <taxon>Pseudomonadota</taxon>
        <taxon>Alphaproteobacteria</taxon>
        <taxon>Rhodobacterales</taxon>
        <taxon>Paracoccaceae</taxon>
        <taxon>Paracoccus</taxon>
    </lineage>
</organism>
<sequence length="421" mass="43539">MASSAWPRWWSRNSGAAASDPRQGFATREALVAFRQWAARRATPMLHGRPHPERSKMTTSSAFLFLRTLLIGGLGGLTGHLLNLPLGWLVGAMLTTSACAMAGARVPMSWSLRSVMIGVIGLMAGSAFTPDILSHARDWSVTLIGVAVYCALVFAIGIAVCRRIGGQDRTTAMFSAAPGGLSEILALGPSCGADPRTLSLVHGMRIAVILALTPLVATSMAAGVAGAGAVDVTAARRVIDLSLSMPPRDVAILAACLLVGMRLGRAIRLPAAHLTGPLILSAITHASGLTAAHPPQLLIIAAQVVIGTSVAQFFAHTTWRMLLGCLAIGGGLTLVNLALAAGFAAGFAHWLDVPFATAMIALVPGGLPEMSLVSIALGLDAAFVSTHHLFRVVLVLIALPVLVRLGGSPAPQGKPKPHPQA</sequence>
<evidence type="ECO:0000256" key="1">
    <source>
        <dbReference type="SAM" id="Phobius"/>
    </source>
</evidence>
<keyword evidence="1" id="KW-0472">Membrane</keyword>
<dbReference type="GO" id="GO:0016020">
    <property type="term" value="C:membrane"/>
    <property type="evidence" value="ECO:0007669"/>
    <property type="project" value="InterPro"/>
</dbReference>
<dbReference type="Pfam" id="PF05145">
    <property type="entry name" value="AbrB"/>
    <property type="match status" value="1"/>
</dbReference>
<gene>
    <name evidence="2" type="ORF">D3P05_15085</name>
</gene>
<feature type="transmembrane region" description="Helical" evidence="1">
    <location>
        <begin position="389"/>
        <end position="407"/>
    </location>
</feature>
<dbReference type="InterPro" id="IPR007820">
    <property type="entry name" value="AbrB_fam"/>
</dbReference>
<comment type="caution">
    <text evidence="2">The sequence shown here is derived from an EMBL/GenBank/DDBJ whole genome shotgun (WGS) entry which is preliminary data.</text>
</comment>
<protein>
    <submittedName>
        <fullName evidence="2">AbrB family transcriptional regulator</fullName>
    </submittedName>
</protein>
<feature type="transmembrane region" description="Helical" evidence="1">
    <location>
        <begin position="206"/>
        <end position="230"/>
    </location>
</feature>
<keyword evidence="3" id="KW-1185">Reference proteome</keyword>
<dbReference type="EMBL" id="QZEW01000067">
    <property type="protein sequence ID" value="RJL09334.1"/>
    <property type="molecule type" value="Genomic_DNA"/>
</dbReference>
<dbReference type="OrthoDB" id="7157734at2"/>
<feature type="transmembrane region" description="Helical" evidence="1">
    <location>
        <begin position="88"/>
        <end position="108"/>
    </location>
</feature>